<reference evidence="2 3" key="1">
    <citation type="submission" date="2020-08" db="EMBL/GenBank/DDBJ databases">
        <title>Genomic Encyclopedia of Type Strains, Phase IV (KMG-IV): sequencing the most valuable type-strain genomes for metagenomic binning, comparative biology and taxonomic classification.</title>
        <authorList>
            <person name="Goeker M."/>
        </authorList>
    </citation>
    <scope>NUCLEOTIDE SEQUENCE [LARGE SCALE GENOMIC DNA]</scope>
    <source>
        <strain evidence="2 3">DSM 103733</strain>
    </source>
</reference>
<dbReference type="InterPro" id="IPR006674">
    <property type="entry name" value="HD_domain"/>
</dbReference>
<feature type="domain" description="HD" evidence="1">
    <location>
        <begin position="25"/>
        <end position="128"/>
    </location>
</feature>
<keyword evidence="3" id="KW-1185">Reference proteome</keyword>
<dbReference type="SUPFAM" id="SSF109604">
    <property type="entry name" value="HD-domain/PDEase-like"/>
    <property type="match status" value="1"/>
</dbReference>
<dbReference type="RefSeq" id="WP_050059163.1">
    <property type="nucleotide sequence ID" value="NZ_JACHEK010000004.1"/>
</dbReference>
<dbReference type="OrthoDB" id="116313at2"/>
<organism evidence="2 3">
    <name type="scientific">Silvibacterium bohemicum</name>
    <dbReference type="NCBI Taxonomy" id="1577686"/>
    <lineage>
        <taxon>Bacteria</taxon>
        <taxon>Pseudomonadati</taxon>
        <taxon>Acidobacteriota</taxon>
        <taxon>Terriglobia</taxon>
        <taxon>Terriglobales</taxon>
        <taxon>Acidobacteriaceae</taxon>
        <taxon>Silvibacterium</taxon>
    </lineage>
</organism>
<dbReference type="CDD" id="cd00077">
    <property type="entry name" value="HDc"/>
    <property type="match status" value="1"/>
</dbReference>
<name>A0A841JYX8_9BACT</name>
<accession>A0A841JYX8</accession>
<proteinExistence type="predicted"/>
<dbReference type="Pfam" id="PF01966">
    <property type="entry name" value="HD"/>
    <property type="match status" value="1"/>
</dbReference>
<sequence length="201" mass="22667">MSQDFRSAIVRIIEEEARPVDKFGHQPRLYALTRQIGEDMAYDDDVVFAAAWLHDLGVFVGNRPEEIEALQRWDHVHYACSRTPDLLMQSGFPSEKIPAVLDAIRTHQPHDDPQTLEATILRDADILEQLGAIGILRNVSKVGRDTRYPRFSDIVTVLRKSLAQLPSQIRLEPTRRLAQPRIALLASFLESVAGEAGDALY</sequence>
<dbReference type="AlphaFoldDB" id="A0A841JYX8"/>
<dbReference type="EMBL" id="JACHEK010000004">
    <property type="protein sequence ID" value="MBB6144171.1"/>
    <property type="molecule type" value="Genomic_DNA"/>
</dbReference>
<evidence type="ECO:0000313" key="3">
    <source>
        <dbReference type="Proteomes" id="UP000538666"/>
    </source>
</evidence>
<dbReference type="InterPro" id="IPR003607">
    <property type="entry name" value="HD/PDEase_dom"/>
</dbReference>
<dbReference type="Gene3D" id="1.10.3210.50">
    <property type="match status" value="1"/>
</dbReference>
<gene>
    <name evidence="2" type="ORF">HNQ77_002123</name>
</gene>
<evidence type="ECO:0000313" key="2">
    <source>
        <dbReference type="EMBL" id="MBB6144171.1"/>
    </source>
</evidence>
<comment type="caution">
    <text evidence="2">The sequence shown here is derived from an EMBL/GenBank/DDBJ whole genome shotgun (WGS) entry which is preliminary data.</text>
</comment>
<dbReference type="Proteomes" id="UP000538666">
    <property type="component" value="Unassembled WGS sequence"/>
</dbReference>
<protein>
    <recommendedName>
        <fullName evidence="1">HD domain-containing protein</fullName>
    </recommendedName>
</protein>
<evidence type="ECO:0000259" key="1">
    <source>
        <dbReference type="Pfam" id="PF01966"/>
    </source>
</evidence>